<dbReference type="Gene3D" id="1.10.150.240">
    <property type="entry name" value="Putative phosphatase, domain 2"/>
    <property type="match status" value="1"/>
</dbReference>
<evidence type="ECO:0000313" key="2">
    <source>
        <dbReference type="Proteomes" id="UP000674938"/>
    </source>
</evidence>
<dbReference type="AlphaFoldDB" id="A0A940PFU7"/>
<organism evidence="1 2">
    <name type="scientific">Vagococcus allomyrinae</name>
    <dbReference type="NCBI Taxonomy" id="2794353"/>
    <lineage>
        <taxon>Bacteria</taxon>
        <taxon>Bacillati</taxon>
        <taxon>Bacillota</taxon>
        <taxon>Bacilli</taxon>
        <taxon>Lactobacillales</taxon>
        <taxon>Enterococcaceae</taxon>
        <taxon>Vagococcus</taxon>
    </lineage>
</organism>
<dbReference type="SFLD" id="SFLDG01129">
    <property type="entry name" value="C1.5:_HAD__Beta-PGM__Phosphata"/>
    <property type="match status" value="1"/>
</dbReference>
<dbReference type="Proteomes" id="UP000674938">
    <property type="component" value="Unassembled WGS sequence"/>
</dbReference>
<dbReference type="InterPro" id="IPR041492">
    <property type="entry name" value="HAD_2"/>
</dbReference>
<dbReference type="NCBIfam" id="TIGR01509">
    <property type="entry name" value="HAD-SF-IA-v3"/>
    <property type="match status" value="1"/>
</dbReference>
<dbReference type="SFLD" id="SFLDS00003">
    <property type="entry name" value="Haloacid_Dehalogenase"/>
    <property type="match status" value="1"/>
</dbReference>
<gene>
    <name evidence="1" type="ORF">I6N95_24085</name>
</gene>
<dbReference type="InterPro" id="IPR006439">
    <property type="entry name" value="HAD-SF_hydro_IA"/>
</dbReference>
<dbReference type="SUPFAM" id="SSF56784">
    <property type="entry name" value="HAD-like"/>
    <property type="match status" value="1"/>
</dbReference>
<dbReference type="InterPro" id="IPR036412">
    <property type="entry name" value="HAD-like_sf"/>
</dbReference>
<keyword evidence="2" id="KW-1185">Reference proteome</keyword>
<dbReference type="RefSeq" id="WP_209532269.1">
    <property type="nucleotide sequence ID" value="NZ_JAEEGA010000022.1"/>
</dbReference>
<dbReference type="Gene3D" id="3.40.50.1000">
    <property type="entry name" value="HAD superfamily/HAD-like"/>
    <property type="match status" value="1"/>
</dbReference>
<dbReference type="CDD" id="cd07505">
    <property type="entry name" value="HAD_BPGM-like"/>
    <property type="match status" value="1"/>
</dbReference>
<proteinExistence type="predicted"/>
<accession>A0A940PFU7</accession>
<comment type="caution">
    <text evidence="1">The sequence shown here is derived from an EMBL/GenBank/DDBJ whole genome shotgun (WGS) entry which is preliminary data.</text>
</comment>
<sequence length="221" mass="24855">MIKEYKGIIFDMDGLLFDTETIYCEASMKLAPKYGLTGYDEELYMRYVGVSDEELQQAYYQDFSDVPNETIDAFMAEGHQEVKQMFLAGQAALKPGVVEILRHFKQAAIPCVVASSNMRIFIDILLDKAKIRDFFIDIVSAEDVTRAKPDPEIVEKAVSRLGFRASDCLMLEDSFNGVLASHGAGVDVIMVPDLLQPTAEIREKTLKVLPDLKEVKEMLLK</sequence>
<reference evidence="1" key="1">
    <citation type="submission" date="2020-12" db="EMBL/GenBank/DDBJ databases">
        <title>Vagococcus allomyrinae sp. nov. and Enterococcus lavae sp. nov., isolated from the larvae of Allomyrina dichotoma.</title>
        <authorList>
            <person name="Lee S.D."/>
        </authorList>
    </citation>
    <scope>NUCLEOTIDE SEQUENCE</scope>
    <source>
        <strain evidence="1">BWB3-3</strain>
    </source>
</reference>
<dbReference type="SFLD" id="SFLDG01135">
    <property type="entry name" value="C1.5.6:_HAD__Beta-PGM__Phospha"/>
    <property type="match status" value="1"/>
</dbReference>
<dbReference type="InterPro" id="IPR023214">
    <property type="entry name" value="HAD_sf"/>
</dbReference>
<dbReference type="Pfam" id="PF13419">
    <property type="entry name" value="HAD_2"/>
    <property type="match status" value="1"/>
</dbReference>
<dbReference type="EMBL" id="JAEEGA010000022">
    <property type="protein sequence ID" value="MBP1044094.1"/>
    <property type="molecule type" value="Genomic_DNA"/>
</dbReference>
<protein>
    <submittedName>
        <fullName evidence="1">HAD family phosphatase</fullName>
    </submittedName>
</protein>
<dbReference type="PRINTS" id="PR00413">
    <property type="entry name" value="HADHALOGNASE"/>
</dbReference>
<name>A0A940PFU7_9ENTE</name>
<dbReference type="PANTHER" id="PTHR18901:SF38">
    <property type="entry name" value="PSEUDOURIDINE-5'-PHOSPHATASE"/>
    <property type="match status" value="1"/>
</dbReference>
<dbReference type="InterPro" id="IPR023198">
    <property type="entry name" value="PGP-like_dom2"/>
</dbReference>
<dbReference type="PANTHER" id="PTHR18901">
    <property type="entry name" value="2-DEOXYGLUCOSE-6-PHOSPHATE PHOSPHATASE 2"/>
    <property type="match status" value="1"/>
</dbReference>
<evidence type="ECO:0000313" key="1">
    <source>
        <dbReference type="EMBL" id="MBP1044094.1"/>
    </source>
</evidence>